<evidence type="ECO:0000256" key="4">
    <source>
        <dbReference type="SAM" id="MobiDB-lite"/>
    </source>
</evidence>
<name>A0A2K8N6F7_9BACL</name>
<comment type="function">
    <text evidence="3">RNA chaperone that binds small regulatory RNA (sRNAs) and mRNAs to facilitate mRNA translational regulation in response to envelope stress, environmental stress and changes in metabolite concentrations. Also binds with high specificity to tRNAs.</text>
</comment>
<dbReference type="FunFam" id="2.30.30.100:FF:000012">
    <property type="entry name" value="RNA-binding protein Hfq"/>
    <property type="match status" value="1"/>
</dbReference>
<dbReference type="GO" id="GO:0045974">
    <property type="term" value="P:regulation of translation, ncRNA-mediated"/>
    <property type="evidence" value="ECO:0007669"/>
    <property type="project" value="TreeGrafter"/>
</dbReference>
<dbReference type="Proteomes" id="UP000502196">
    <property type="component" value="Chromosome"/>
</dbReference>
<evidence type="ECO:0000313" key="6">
    <source>
        <dbReference type="EMBL" id="ATY84918.1"/>
    </source>
</evidence>
<sequence length="94" mass="10608">MNKQTMNIQDTFLNQLRKDNIPVTVYLVNGFQIRGVIRAFDNFTIVVESEGKQMMVYKHAISTFTPQKAVSLHPPAQTGGDERRDVPPTDASRS</sequence>
<evidence type="ECO:0000313" key="8">
    <source>
        <dbReference type="Proteomes" id="UP000231932"/>
    </source>
</evidence>
<dbReference type="OrthoDB" id="9799751at2"/>
<comment type="similarity">
    <text evidence="3">Belongs to the Hfq family.</text>
</comment>
<dbReference type="HAMAP" id="MF_00436">
    <property type="entry name" value="Hfq"/>
    <property type="match status" value="1"/>
</dbReference>
<dbReference type="NCBIfam" id="TIGR02383">
    <property type="entry name" value="Hfq"/>
    <property type="match status" value="1"/>
</dbReference>
<feature type="region of interest" description="Disordered" evidence="4">
    <location>
        <begin position="68"/>
        <end position="94"/>
    </location>
</feature>
<dbReference type="AlphaFoldDB" id="A0A2K8N6F7"/>
<dbReference type="PANTHER" id="PTHR34772:SF1">
    <property type="entry name" value="RNA-BINDING PROTEIN HFQ"/>
    <property type="match status" value="1"/>
</dbReference>
<dbReference type="InterPro" id="IPR005001">
    <property type="entry name" value="Hfq"/>
</dbReference>
<dbReference type="EMBL" id="LR792683">
    <property type="protein sequence ID" value="CAB3393186.1"/>
    <property type="molecule type" value="Genomic_DNA"/>
</dbReference>
<dbReference type="Gene3D" id="2.30.30.100">
    <property type="match status" value="1"/>
</dbReference>
<dbReference type="SUPFAM" id="SSF50182">
    <property type="entry name" value="Sm-like ribonucleoproteins"/>
    <property type="match status" value="1"/>
</dbReference>
<evidence type="ECO:0000256" key="3">
    <source>
        <dbReference type="HAMAP-Rule" id="MF_00436"/>
    </source>
</evidence>
<gene>
    <name evidence="3 7" type="primary">hfq</name>
    <name evidence="7" type="ORF">COOX1_1784</name>
    <name evidence="6" type="ORF">CVV65_08280</name>
</gene>
<keyword evidence="2 3" id="KW-0346">Stress response</keyword>
<comment type="subunit">
    <text evidence="3">Homohexamer.</text>
</comment>
<organism evidence="6 8">
    <name type="scientific">Kyrpidia spormannii</name>
    <dbReference type="NCBI Taxonomy" id="2055160"/>
    <lineage>
        <taxon>Bacteria</taxon>
        <taxon>Bacillati</taxon>
        <taxon>Bacillota</taxon>
        <taxon>Bacilli</taxon>
        <taxon>Bacillales</taxon>
        <taxon>Alicyclobacillaceae</taxon>
        <taxon>Kyrpidia</taxon>
    </lineage>
</organism>
<evidence type="ECO:0000256" key="1">
    <source>
        <dbReference type="ARBA" id="ARBA00022884"/>
    </source>
</evidence>
<dbReference type="InterPro" id="IPR047575">
    <property type="entry name" value="Sm"/>
</dbReference>
<evidence type="ECO:0000259" key="5">
    <source>
        <dbReference type="PROSITE" id="PS52002"/>
    </source>
</evidence>
<reference evidence="6" key="2">
    <citation type="journal article" date="2018" name="Genome Announc.">
        <title>Complete Genome Sequence of Kyrpidia sp. Strain EA-1, a Thermophilic Knallgas Bacterium, Isolated from the Azores.</title>
        <authorList>
            <person name="Reiner J.E."/>
            <person name="Lapp C.J."/>
            <person name="Bunk B."/>
            <person name="Sproer C."/>
            <person name="Overmann J."/>
            <person name="Gescher J."/>
        </authorList>
    </citation>
    <scope>NUCLEOTIDE SEQUENCE</scope>
    <source>
        <strain evidence="6">EA-1</strain>
    </source>
</reference>
<evidence type="ECO:0000313" key="7">
    <source>
        <dbReference type="EMBL" id="CAB3393186.1"/>
    </source>
</evidence>
<dbReference type="CDD" id="cd01716">
    <property type="entry name" value="Hfq"/>
    <property type="match status" value="1"/>
</dbReference>
<dbReference type="Proteomes" id="UP000231932">
    <property type="component" value="Chromosome"/>
</dbReference>
<dbReference type="GO" id="GO:0043487">
    <property type="term" value="P:regulation of RNA stability"/>
    <property type="evidence" value="ECO:0007669"/>
    <property type="project" value="TreeGrafter"/>
</dbReference>
<protein>
    <recommendedName>
        <fullName evidence="3">RNA-binding protein Hfq</fullName>
    </recommendedName>
</protein>
<keyword evidence="1 3" id="KW-0694">RNA-binding</keyword>
<proteinExistence type="inferred from homology"/>
<dbReference type="GO" id="GO:0006355">
    <property type="term" value="P:regulation of DNA-templated transcription"/>
    <property type="evidence" value="ECO:0007669"/>
    <property type="project" value="InterPro"/>
</dbReference>
<dbReference type="EMBL" id="CP024955">
    <property type="protein sequence ID" value="ATY84918.1"/>
    <property type="molecule type" value="Genomic_DNA"/>
</dbReference>
<dbReference type="NCBIfam" id="NF001602">
    <property type="entry name" value="PRK00395.1"/>
    <property type="match status" value="1"/>
</dbReference>
<feature type="compositionally biased region" description="Basic and acidic residues" evidence="4">
    <location>
        <begin position="80"/>
        <end position="94"/>
    </location>
</feature>
<evidence type="ECO:0000313" key="9">
    <source>
        <dbReference type="Proteomes" id="UP000502196"/>
    </source>
</evidence>
<dbReference type="PANTHER" id="PTHR34772">
    <property type="entry name" value="RNA-BINDING PROTEIN HFQ"/>
    <property type="match status" value="1"/>
</dbReference>
<dbReference type="KEGG" id="kyr:CVV65_08280"/>
<dbReference type="Pfam" id="PF17209">
    <property type="entry name" value="Hfq"/>
    <property type="match status" value="1"/>
</dbReference>
<dbReference type="GO" id="GO:0003723">
    <property type="term" value="F:RNA binding"/>
    <property type="evidence" value="ECO:0007669"/>
    <property type="project" value="UniProtKB-UniRule"/>
</dbReference>
<dbReference type="GO" id="GO:0005829">
    <property type="term" value="C:cytosol"/>
    <property type="evidence" value="ECO:0007669"/>
    <property type="project" value="TreeGrafter"/>
</dbReference>
<evidence type="ECO:0000256" key="2">
    <source>
        <dbReference type="ARBA" id="ARBA00023016"/>
    </source>
</evidence>
<reference evidence="8" key="1">
    <citation type="submission" date="2017-11" db="EMBL/GenBank/DDBJ databases">
        <title>Complete Genome Sequence of Kyrpidia sp. Strain EA-1, a thermophilic, hydrogen-oxidizing Bacterium, isolated from the Azores.</title>
        <authorList>
            <person name="Reiner J.E."/>
            <person name="Lapp C.J."/>
            <person name="Bunk B."/>
            <person name="Gescher J."/>
        </authorList>
    </citation>
    <scope>NUCLEOTIDE SEQUENCE [LARGE SCALE GENOMIC DNA]</scope>
    <source>
        <strain evidence="8">EA-1</strain>
    </source>
</reference>
<dbReference type="PROSITE" id="PS52002">
    <property type="entry name" value="SM"/>
    <property type="match status" value="1"/>
</dbReference>
<accession>A0A2K8N6F7</accession>
<reference evidence="7 9" key="3">
    <citation type="submission" date="2020-04" db="EMBL/GenBank/DDBJ databases">
        <authorList>
            <person name="Hogendoorn C."/>
        </authorList>
    </citation>
    <scope>NUCLEOTIDE SEQUENCE [LARGE SCALE GENOMIC DNA]</scope>
    <source>
        <strain evidence="7">COOX1</strain>
    </source>
</reference>
<keyword evidence="8" id="KW-1185">Reference proteome</keyword>
<dbReference type="InterPro" id="IPR010920">
    <property type="entry name" value="LSM_dom_sf"/>
</dbReference>
<feature type="domain" description="Sm" evidence="5">
    <location>
        <begin position="10"/>
        <end position="70"/>
    </location>
</feature>